<dbReference type="InterPro" id="IPR013083">
    <property type="entry name" value="Znf_RING/FYVE/PHD"/>
</dbReference>
<dbReference type="EC" id="2.3.2.27" evidence="11"/>
<evidence type="ECO:0000256" key="1">
    <source>
        <dbReference type="ARBA" id="ARBA00000900"/>
    </source>
</evidence>
<dbReference type="Pfam" id="PF00097">
    <property type="entry name" value="zf-C3HC4"/>
    <property type="match status" value="1"/>
</dbReference>
<evidence type="ECO:0000256" key="3">
    <source>
        <dbReference type="ARBA" id="ARBA00004906"/>
    </source>
</evidence>
<evidence type="ECO:0000256" key="6">
    <source>
        <dbReference type="ARBA" id="ARBA00022771"/>
    </source>
</evidence>
<dbReference type="Proteomes" id="UP000233551">
    <property type="component" value="Unassembled WGS sequence"/>
</dbReference>
<evidence type="ECO:0000256" key="10">
    <source>
        <dbReference type="PROSITE-ProRule" id="PRU00175"/>
    </source>
</evidence>
<accession>A0A2I0HKF3</accession>
<comment type="subcellular location">
    <subcellularLocation>
        <location evidence="2">Endomembrane system</location>
    </subcellularLocation>
    <subcellularLocation>
        <location evidence="11">Endoplasmic reticulum membrane</location>
        <topology evidence="11">Single-pass type IV membrane protein</topology>
    </subcellularLocation>
</comment>
<feature type="domain" description="RING-type" evidence="13">
    <location>
        <begin position="41"/>
        <end position="89"/>
    </location>
</feature>
<evidence type="ECO:0000256" key="7">
    <source>
        <dbReference type="ARBA" id="ARBA00022786"/>
    </source>
</evidence>
<dbReference type="GO" id="GO:0061630">
    <property type="term" value="F:ubiquitin protein ligase activity"/>
    <property type="evidence" value="ECO:0007669"/>
    <property type="project" value="UniProtKB-UniRule"/>
</dbReference>
<dbReference type="GO" id="GO:0008270">
    <property type="term" value="F:zinc ion binding"/>
    <property type="evidence" value="ECO:0007669"/>
    <property type="project" value="UniProtKB-KW"/>
</dbReference>
<dbReference type="AlphaFoldDB" id="A0A2I0HKF3"/>
<keyword evidence="11" id="KW-0256">Endoplasmic reticulum</keyword>
<evidence type="ECO:0000256" key="5">
    <source>
        <dbReference type="ARBA" id="ARBA00022723"/>
    </source>
</evidence>
<dbReference type="InterPro" id="IPR001841">
    <property type="entry name" value="Znf_RING"/>
</dbReference>
<dbReference type="PANTHER" id="PTHR12313">
    <property type="entry name" value="E3 UBIQUITIN-PROTEIN LIGASE RNF5-RELATED"/>
    <property type="match status" value="1"/>
</dbReference>
<dbReference type="EMBL" id="PGOL01008063">
    <property type="protein sequence ID" value="PKI32073.1"/>
    <property type="molecule type" value="Genomic_DNA"/>
</dbReference>
<dbReference type="InterPro" id="IPR045103">
    <property type="entry name" value="RNF5/RNF185-like"/>
</dbReference>
<keyword evidence="7 11" id="KW-0833">Ubl conjugation pathway</keyword>
<proteinExistence type="predicted"/>
<dbReference type="SMART" id="SM00184">
    <property type="entry name" value="RING"/>
    <property type="match status" value="1"/>
</dbReference>
<keyword evidence="9" id="KW-0472">Membrane</keyword>
<keyword evidence="8 11" id="KW-0862">Zinc</keyword>
<dbReference type="PROSITE" id="PS50089">
    <property type="entry name" value="ZF_RING_2"/>
    <property type="match status" value="1"/>
</dbReference>
<evidence type="ECO:0000313" key="14">
    <source>
        <dbReference type="EMBL" id="PKI32073.1"/>
    </source>
</evidence>
<dbReference type="Gene3D" id="3.30.40.10">
    <property type="entry name" value="Zinc/RING finger domain, C3HC4 (zinc finger)"/>
    <property type="match status" value="1"/>
</dbReference>
<dbReference type="GO" id="GO:0005789">
    <property type="term" value="C:endoplasmic reticulum membrane"/>
    <property type="evidence" value="ECO:0007669"/>
    <property type="project" value="UniProtKB-SubCell"/>
</dbReference>
<name>A0A2I0HKF3_PUNGR</name>
<gene>
    <name evidence="14" type="ORF">CRG98_047545</name>
</gene>
<dbReference type="GO" id="GO:0006511">
    <property type="term" value="P:ubiquitin-dependent protein catabolic process"/>
    <property type="evidence" value="ECO:0007669"/>
    <property type="project" value="UniProtKB-UniRule"/>
</dbReference>
<evidence type="ECO:0000259" key="13">
    <source>
        <dbReference type="PROSITE" id="PS50089"/>
    </source>
</evidence>
<keyword evidence="4 11" id="KW-0808">Transferase</keyword>
<reference evidence="14 15" key="1">
    <citation type="submission" date="2017-11" db="EMBL/GenBank/DDBJ databases">
        <title>De-novo sequencing of pomegranate (Punica granatum L.) genome.</title>
        <authorList>
            <person name="Akparov Z."/>
            <person name="Amiraslanov A."/>
            <person name="Hajiyeva S."/>
            <person name="Abbasov M."/>
            <person name="Kaur K."/>
            <person name="Hamwieh A."/>
            <person name="Solovyev V."/>
            <person name="Salamov A."/>
            <person name="Braich B."/>
            <person name="Kosarev P."/>
            <person name="Mahmoud A."/>
            <person name="Hajiyev E."/>
            <person name="Babayeva S."/>
            <person name="Izzatullayeva V."/>
            <person name="Mammadov A."/>
            <person name="Mammadov A."/>
            <person name="Sharifova S."/>
            <person name="Ojaghi J."/>
            <person name="Eynullazada K."/>
            <person name="Bayramov B."/>
            <person name="Abdulazimova A."/>
            <person name="Shahmuradov I."/>
        </authorList>
    </citation>
    <scope>NUCLEOTIDE SEQUENCE [LARGE SCALE GENOMIC DNA]</scope>
    <source>
        <strain evidence="15">cv. AG2017</strain>
        <tissue evidence="14">Leaf</tissue>
    </source>
</reference>
<dbReference type="UniPathway" id="UPA00143"/>
<comment type="pathway">
    <text evidence="3 11">Protein modification; protein ubiquitination.</text>
</comment>
<keyword evidence="15" id="KW-1185">Reference proteome</keyword>
<dbReference type="SUPFAM" id="SSF57850">
    <property type="entry name" value="RING/U-box"/>
    <property type="match status" value="1"/>
</dbReference>
<dbReference type="InterPro" id="IPR018957">
    <property type="entry name" value="Znf_C3HC4_RING-type"/>
</dbReference>
<evidence type="ECO:0000256" key="9">
    <source>
        <dbReference type="ARBA" id="ARBA00023136"/>
    </source>
</evidence>
<keyword evidence="5 11" id="KW-0479">Metal-binding</keyword>
<evidence type="ECO:0000256" key="12">
    <source>
        <dbReference type="SAM" id="MobiDB-lite"/>
    </source>
</evidence>
<dbReference type="PROSITE" id="PS00518">
    <property type="entry name" value="ZF_RING_1"/>
    <property type="match status" value="1"/>
</dbReference>
<sequence>MEHSFRDDIAPHGSEEEWNRRKSFSGAAADTDSNQSTGFDCYICLDPVQDPVVTLCGHLYCWPCIYKWLESQGISSEDKDQPQQCPVCKSEISHNDLIPLYGRGQATINSKTKARQLGIAIPRRPLGPVSGPGAPLRSITAAPTSSLRPTRELHSRGYLPQSQPYISNLGHFPAPAMFGNTTMRVIDPIVGIFGEVVHARIFGNAITNIYTYPNAYHLDSTSPRVRRLMMQANKPTNPHRLCSHNHKIQFPPLEHAQPLKYHAGTWPRWRHWWTFRPHEYRECFNPLFPVWQTLHLKILTVNWAQRWSTEPVHEREQQADGRLTPLKDLHFTLSKAMRRDKLRHLQSCLPPKGLTFSRNEKWAGGN</sequence>
<evidence type="ECO:0000256" key="2">
    <source>
        <dbReference type="ARBA" id="ARBA00004308"/>
    </source>
</evidence>
<feature type="compositionally biased region" description="Basic and acidic residues" evidence="12">
    <location>
        <begin position="1"/>
        <end position="20"/>
    </location>
</feature>
<evidence type="ECO:0000313" key="15">
    <source>
        <dbReference type="Proteomes" id="UP000233551"/>
    </source>
</evidence>
<evidence type="ECO:0000256" key="11">
    <source>
        <dbReference type="RuleBase" id="RU369090"/>
    </source>
</evidence>
<comment type="caution">
    <text evidence="14">The sequence shown here is derived from an EMBL/GenBank/DDBJ whole genome shotgun (WGS) entry which is preliminary data.</text>
</comment>
<comment type="function">
    <text evidence="11">E3 ubiquitin-protein ligase.</text>
</comment>
<keyword evidence="6 10" id="KW-0863">Zinc-finger</keyword>
<dbReference type="InterPro" id="IPR017907">
    <property type="entry name" value="Znf_RING_CS"/>
</dbReference>
<dbReference type="STRING" id="22663.A0A2I0HKF3"/>
<evidence type="ECO:0000256" key="4">
    <source>
        <dbReference type="ARBA" id="ARBA00022679"/>
    </source>
</evidence>
<dbReference type="GO" id="GO:0016567">
    <property type="term" value="P:protein ubiquitination"/>
    <property type="evidence" value="ECO:0007669"/>
    <property type="project" value="UniProtKB-UniPathway"/>
</dbReference>
<comment type="catalytic activity">
    <reaction evidence="1 11">
        <text>S-ubiquitinyl-[E2 ubiquitin-conjugating enzyme]-L-cysteine + [acceptor protein]-L-lysine = [E2 ubiquitin-conjugating enzyme]-L-cysteine + N(6)-ubiquitinyl-[acceptor protein]-L-lysine.</text>
        <dbReference type="EC" id="2.3.2.27"/>
    </reaction>
</comment>
<protein>
    <recommendedName>
        <fullName evidence="11">E3 ubiquitin-protein ligase RMA</fullName>
        <ecNumber evidence="11">2.3.2.27</ecNumber>
    </recommendedName>
    <alternativeName>
        <fullName evidence="11">Protein RING membrane-anchor</fullName>
    </alternativeName>
    <alternativeName>
        <fullName evidence="11">RING-type E3 ubiquitin transferase RMA</fullName>
    </alternativeName>
</protein>
<feature type="region of interest" description="Disordered" evidence="12">
    <location>
        <begin position="1"/>
        <end position="33"/>
    </location>
</feature>
<organism evidence="14 15">
    <name type="scientific">Punica granatum</name>
    <name type="common">Pomegranate</name>
    <dbReference type="NCBI Taxonomy" id="22663"/>
    <lineage>
        <taxon>Eukaryota</taxon>
        <taxon>Viridiplantae</taxon>
        <taxon>Streptophyta</taxon>
        <taxon>Embryophyta</taxon>
        <taxon>Tracheophyta</taxon>
        <taxon>Spermatophyta</taxon>
        <taxon>Magnoliopsida</taxon>
        <taxon>eudicotyledons</taxon>
        <taxon>Gunneridae</taxon>
        <taxon>Pentapetalae</taxon>
        <taxon>rosids</taxon>
        <taxon>malvids</taxon>
        <taxon>Myrtales</taxon>
        <taxon>Lythraceae</taxon>
        <taxon>Punica</taxon>
    </lineage>
</organism>
<evidence type="ECO:0000256" key="8">
    <source>
        <dbReference type="ARBA" id="ARBA00022833"/>
    </source>
</evidence>
<comment type="domain">
    <text evidence="11">The RING-type zinc finger domain is responsible for E3 ligase activity.</text>
</comment>